<protein>
    <submittedName>
        <fullName evidence="1">Uncharacterized protein</fullName>
    </submittedName>
</protein>
<sequence>MRNLSLFRLLHKKSRSNSGLAMSICMCKYEKEKIAGASDNHYVKYSRPFSVHACMGAAEFGVGPAISSSKEPSN</sequence>
<organism evidence="1">
    <name type="scientific">Octopus bimaculoides</name>
    <name type="common">California two-spotted octopus</name>
    <dbReference type="NCBI Taxonomy" id="37653"/>
    <lineage>
        <taxon>Eukaryota</taxon>
        <taxon>Metazoa</taxon>
        <taxon>Spiralia</taxon>
        <taxon>Lophotrochozoa</taxon>
        <taxon>Mollusca</taxon>
        <taxon>Cephalopoda</taxon>
        <taxon>Coleoidea</taxon>
        <taxon>Octopodiformes</taxon>
        <taxon>Octopoda</taxon>
        <taxon>Incirrata</taxon>
        <taxon>Octopodidae</taxon>
        <taxon>Octopus</taxon>
    </lineage>
</organism>
<reference evidence="1" key="1">
    <citation type="submission" date="2015-07" db="EMBL/GenBank/DDBJ databases">
        <title>MeaNS - Measles Nucleotide Surveillance Program.</title>
        <authorList>
            <person name="Tran T."/>
            <person name="Druce J."/>
        </authorList>
    </citation>
    <scope>NUCLEOTIDE SEQUENCE</scope>
    <source>
        <strain evidence="1">UCB-OBI-ISO-001</strain>
        <tissue evidence="1">Gonad</tissue>
    </source>
</reference>
<name>A0A0L8HGD6_OCTBM</name>
<proteinExistence type="predicted"/>
<dbReference type="EMBL" id="KQ418194">
    <property type="protein sequence ID" value="KOF88318.1"/>
    <property type="molecule type" value="Genomic_DNA"/>
</dbReference>
<accession>A0A0L8HGD6</accession>
<gene>
    <name evidence="1" type="ORF">OCBIM_22015029mg</name>
</gene>
<dbReference type="AlphaFoldDB" id="A0A0L8HGD6"/>
<evidence type="ECO:0000313" key="1">
    <source>
        <dbReference type="EMBL" id="KOF88318.1"/>
    </source>
</evidence>